<dbReference type="InterPro" id="IPR053181">
    <property type="entry name" value="EcdB-like_regulator"/>
</dbReference>
<keyword evidence="5" id="KW-1185">Reference proteome</keyword>
<comment type="caution">
    <text evidence="4">The sequence shown here is derived from an EMBL/GenBank/DDBJ whole genome shotgun (WGS) entry which is preliminary data.</text>
</comment>
<evidence type="ECO:0000313" key="5">
    <source>
        <dbReference type="Proteomes" id="UP000770015"/>
    </source>
</evidence>
<dbReference type="SUPFAM" id="SSF57701">
    <property type="entry name" value="Zn2/Cys6 DNA-binding domain"/>
    <property type="match status" value="1"/>
</dbReference>
<dbReference type="CDD" id="cd12148">
    <property type="entry name" value="fungal_TF_MHR"/>
    <property type="match status" value="1"/>
</dbReference>
<name>A0A9P8V4D1_9PEZI</name>
<organism evidence="4 5">
    <name type="scientific">Plectosphaerella plurivora</name>
    <dbReference type="NCBI Taxonomy" id="936078"/>
    <lineage>
        <taxon>Eukaryota</taxon>
        <taxon>Fungi</taxon>
        <taxon>Dikarya</taxon>
        <taxon>Ascomycota</taxon>
        <taxon>Pezizomycotina</taxon>
        <taxon>Sordariomycetes</taxon>
        <taxon>Hypocreomycetidae</taxon>
        <taxon>Glomerellales</taxon>
        <taxon>Plectosphaerellaceae</taxon>
        <taxon>Plectosphaerella</taxon>
    </lineage>
</organism>
<dbReference type="PANTHER" id="PTHR47785">
    <property type="entry name" value="ZN(II)2CYS6 TRANSCRIPTION FACTOR (EUROFUNG)-RELATED-RELATED"/>
    <property type="match status" value="1"/>
</dbReference>
<evidence type="ECO:0000313" key="4">
    <source>
        <dbReference type="EMBL" id="KAH6673925.1"/>
    </source>
</evidence>
<proteinExistence type="predicted"/>
<feature type="compositionally biased region" description="Low complexity" evidence="2">
    <location>
        <begin position="1"/>
        <end position="10"/>
    </location>
</feature>
<dbReference type="EMBL" id="JAGSXJ010000026">
    <property type="protein sequence ID" value="KAH6673925.1"/>
    <property type="molecule type" value="Genomic_DNA"/>
</dbReference>
<feature type="domain" description="Zn(2)-C6 fungal-type" evidence="3">
    <location>
        <begin position="29"/>
        <end position="59"/>
    </location>
</feature>
<dbReference type="InterPro" id="IPR036864">
    <property type="entry name" value="Zn2-C6_fun-type_DNA-bd_sf"/>
</dbReference>
<dbReference type="OrthoDB" id="4356994at2759"/>
<dbReference type="PANTHER" id="PTHR47785:SF5">
    <property type="entry name" value="ZN(II)2CYS6 TRANSCRIPTION FACTOR (EUROFUNG)"/>
    <property type="match status" value="1"/>
</dbReference>
<dbReference type="Pfam" id="PF00172">
    <property type="entry name" value="Zn_clus"/>
    <property type="match status" value="1"/>
</dbReference>
<dbReference type="Proteomes" id="UP000770015">
    <property type="component" value="Unassembled WGS sequence"/>
</dbReference>
<dbReference type="SMART" id="SM00066">
    <property type="entry name" value="GAL4"/>
    <property type="match status" value="1"/>
</dbReference>
<dbReference type="PROSITE" id="PS50048">
    <property type="entry name" value="ZN2_CY6_FUNGAL_2"/>
    <property type="match status" value="1"/>
</dbReference>
<dbReference type="Gene3D" id="4.10.240.10">
    <property type="entry name" value="Zn(2)-C6 fungal-type DNA-binding domain"/>
    <property type="match status" value="1"/>
</dbReference>
<sequence>MSPTSPAAAARPPPNRSGSQYPRKRASQACLTCRARKSRCDNQRPKCGFCLKSDAECNYPKTELTQLDRASLMILDRLERVEQNILGELGRAATTGHSPHVTLRGSIAAVPTSPSFSVTTTSAAAAPSSGRPPGDIWINGDRVMTWPRILELLDGNPFIEPWRRFKEQLDGAEVTIGDSSPLLVISPTVMTDDPDSGPDTFAPGLEDAFSRNAQRPELEEQVSTADAEEHLTAYILHVHSRYPILDMRELRHIADSMIRRGFDYRWPLMHRLPSDLSPLDVATYLLVLALGEISKKTDPEDHRLPASTFVQLALPWMGYVHFGTRTSIKAMQAELLLAIYHMWSLRPWRAWQVVEAVNVLAEKMLLKNPDLAGNSLAHRIFWTAPKMQLELSEELQMHRPSQRTSKLLAFMNASSLPEPPRDPFVWPGLGANIGSETWYYYLAETSSRRLIERIKTELYLTQPVDSLAHVASRYSLACELERQINEWSNSLPAEFKATHSWSPASAISPTTSVESVHQAMSKYLWNRQCQIRLIVFRPFVAVLAQHHSDVIPSRILRVLLDGARKYLAFSVEFFNSQSPHPERHYGTWLLCRNLWTTALTLLAACNTPVLFRHMSTANNEDGAGSPDSPMSTFHPTSEGPAEPMCSYSDALSAVGVARTIMAFWVQENPSLAACLDLLSVLLTKTRERHG</sequence>
<reference evidence="4" key="1">
    <citation type="journal article" date="2021" name="Nat. Commun.">
        <title>Genetic determinants of endophytism in the Arabidopsis root mycobiome.</title>
        <authorList>
            <person name="Mesny F."/>
            <person name="Miyauchi S."/>
            <person name="Thiergart T."/>
            <person name="Pickel B."/>
            <person name="Atanasova L."/>
            <person name="Karlsson M."/>
            <person name="Huettel B."/>
            <person name="Barry K.W."/>
            <person name="Haridas S."/>
            <person name="Chen C."/>
            <person name="Bauer D."/>
            <person name="Andreopoulos W."/>
            <person name="Pangilinan J."/>
            <person name="LaButti K."/>
            <person name="Riley R."/>
            <person name="Lipzen A."/>
            <person name="Clum A."/>
            <person name="Drula E."/>
            <person name="Henrissat B."/>
            <person name="Kohler A."/>
            <person name="Grigoriev I.V."/>
            <person name="Martin F.M."/>
            <person name="Hacquard S."/>
        </authorList>
    </citation>
    <scope>NUCLEOTIDE SEQUENCE</scope>
    <source>
        <strain evidence="4">MPI-SDFR-AT-0117</strain>
    </source>
</reference>
<evidence type="ECO:0000256" key="1">
    <source>
        <dbReference type="ARBA" id="ARBA00023242"/>
    </source>
</evidence>
<gene>
    <name evidence="4" type="ORF">F5X68DRAFT_40807</name>
</gene>
<feature type="region of interest" description="Disordered" evidence="2">
    <location>
        <begin position="1"/>
        <end position="25"/>
    </location>
</feature>
<evidence type="ECO:0000259" key="3">
    <source>
        <dbReference type="PROSITE" id="PS50048"/>
    </source>
</evidence>
<dbReference type="CDD" id="cd00067">
    <property type="entry name" value="GAL4"/>
    <property type="match status" value="1"/>
</dbReference>
<dbReference type="PROSITE" id="PS00463">
    <property type="entry name" value="ZN2_CY6_FUNGAL_1"/>
    <property type="match status" value="1"/>
</dbReference>
<dbReference type="AlphaFoldDB" id="A0A9P8V4D1"/>
<accession>A0A9P8V4D1</accession>
<protein>
    <recommendedName>
        <fullName evidence="3">Zn(2)-C6 fungal-type domain-containing protein</fullName>
    </recommendedName>
</protein>
<dbReference type="InterPro" id="IPR001138">
    <property type="entry name" value="Zn2Cys6_DnaBD"/>
</dbReference>
<keyword evidence="1" id="KW-0539">Nucleus</keyword>
<evidence type="ECO:0000256" key="2">
    <source>
        <dbReference type="SAM" id="MobiDB-lite"/>
    </source>
</evidence>
<dbReference type="GO" id="GO:0008270">
    <property type="term" value="F:zinc ion binding"/>
    <property type="evidence" value="ECO:0007669"/>
    <property type="project" value="InterPro"/>
</dbReference>
<feature type="region of interest" description="Disordered" evidence="2">
    <location>
        <begin position="620"/>
        <end position="641"/>
    </location>
</feature>
<dbReference type="GO" id="GO:0000981">
    <property type="term" value="F:DNA-binding transcription factor activity, RNA polymerase II-specific"/>
    <property type="evidence" value="ECO:0007669"/>
    <property type="project" value="InterPro"/>
</dbReference>